<dbReference type="Proteomes" id="UP000025756">
    <property type="component" value="Unassembled WGS sequence"/>
</dbReference>
<protein>
    <submittedName>
        <fullName evidence="1">Uncharacterized protein</fullName>
    </submittedName>
</protein>
<proteinExistence type="predicted"/>
<evidence type="ECO:0000313" key="1">
    <source>
        <dbReference type="EMBL" id="KCV35242.1"/>
    </source>
</evidence>
<dbReference type="RefSeq" id="WP_157993257.1">
    <property type="nucleotide sequence ID" value="NZ_JGWH01000087.1"/>
</dbReference>
<keyword evidence="2" id="KW-1185">Reference proteome</keyword>
<accession>A0ABR4RFH7</accession>
<organism evidence="1 2">
    <name type="scientific">Bordetella bronchiseptica 00-P-2796</name>
    <dbReference type="NCBI Taxonomy" id="1331199"/>
    <lineage>
        <taxon>Bacteria</taxon>
        <taxon>Pseudomonadati</taxon>
        <taxon>Pseudomonadota</taxon>
        <taxon>Betaproteobacteria</taxon>
        <taxon>Burkholderiales</taxon>
        <taxon>Alcaligenaceae</taxon>
        <taxon>Bordetella</taxon>
    </lineage>
</organism>
<evidence type="ECO:0000313" key="2">
    <source>
        <dbReference type="Proteomes" id="UP000025756"/>
    </source>
</evidence>
<dbReference type="EMBL" id="JGWH01000087">
    <property type="protein sequence ID" value="KCV35242.1"/>
    <property type="molecule type" value="Genomic_DNA"/>
</dbReference>
<name>A0ABR4RFH7_BORBO</name>
<sequence length="54" mass="5781">MPLSRFPRFFTLSRRAPRPPHSVLRAGAGARLAAAALAAAALWALTLWALGAWP</sequence>
<reference evidence="1 2" key="1">
    <citation type="submission" date="2014-03" db="EMBL/GenBank/DDBJ databases">
        <title>Genome sequence of Bordetella bronchiseptica.</title>
        <authorList>
            <person name="Harvill E."/>
            <person name="Goodfield L.L."/>
            <person name="Ivanov Y.V."/>
            <person name="Meyer J.A."/>
            <person name="Muse S.J."/>
            <person name="Jacobs N."/>
            <person name="Bendor L."/>
            <person name="Smallridge W.E."/>
            <person name="Brinkac L.M."/>
            <person name="Sanka R."/>
            <person name="Kim M."/>
            <person name="Losada L."/>
        </authorList>
    </citation>
    <scope>NUCLEOTIDE SEQUENCE [LARGE SCALE GENOMIC DNA]</scope>
    <source>
        <strain evidence="1 2">00-P-2796</strain>
    </source>
</reference>
<comment type="caution">
    <text evidence="1">The sequence shown here is derived from an EMBL/GenBank/DDBJ whole genome shotgun (WGS) entry which is preliminary data.</text>
</comment>
<gene>
    <name evidence="1" type="ORF">L490_5039</name>
</gene>